<gene>
    <name evidence="2" type="ORF">JOF47_004412</name>
</gene>
<evidence type="ECO:0000313" key="2">
    <source>
        <dbReference type="EMBL" id="MBP2388839.1"/>
    </source>
</evidence>
<evidence type="ECO:0000256" key="1">
    <source>
        <dbReference type="ARBA" id="ARBA00005254"/>
    </source>
</evidence>
<dbReference type="Gene3D" id="3.90.226.10">
    <property type="entry name" value="2-enoyl-CoA Hydratase, Chain A, domain 1"/>
    <property type="match status" value="1"/>
</dbReference>
<organism evidence="2 3">
    <name type="scientific">Paeniglutamicibacter kerguelensis</name>
    <dbReference type="NCBI Taxonomy" id="254788"/>
    <lineage>
        <taxon>Bacteria</taxon>
        <taxon>Bacillati</taxon>
        <taxon>Actinomycetota</taxon>
        <taxon>Actinomycetes</taxon>
        <taxon>Micrococcales</taxon>
        <taxon>Micrococcaceae</taxon>
        <taxon>Paeniglutamicibacter</taxon>
    </lineage>
</organism>
<accession>A0ABS4XME8</accession>
<dbReference type="InterPro" id="IPR001753">
    <property type="entry name" value="Enoyl-CoA_hydra/iso"/>
</dbReference>
<dbReference type="InterPro" id="IPR014748">
    <property type="entry name" value="Enoyl-CoA_hydra_C"/>
</dbReference>
<keyword evidence="3" id="KW-1185">Reference proteome</keyword>
<dbReference type="SUPFAM" id="SSF52096">
    <property type="entry name" value="ClpP/crotonase"/>
    <property type="match status" value="1"/>
</dbReference>
<proteinExistence type="inferred from homology"/>
<dbReference type="PANTHER" id="PTHR43802:SF1">
    <property type="entry name" value="IP11341P-RELATED"/>
    <property type="match status" value="1"/>
</dbReference>
<evidence type="ECO:0000313" key="3">
    <source>
        <dbReference type="Proteomes" id="UP001296993"/>
    </source>
</evidence>
<dbReference type="Proteomes" id="UP001296993">
    <property type="component" value="Unassembled WGS sequence"/>
</dbReference>
<comment type="similarity">
    <text evidence="1">Belongs to the enoyl-CoA hydratase/isomerase family.</text>
</comment>
<dbReference type="EMBL" id="JAGIOF010000004">
    <property type="protein sequence ID" value="MBP2388839.1"/>
    <property type="molecule type" value="Genomic_DNA"/>
</dbReference>
<dbReference type="NCBIfam" id="NF046063">
    <property type="entry name" value="oxepin_alt"/>
    <property type="match status" value="1"/>
</dbReference>
<sequence>MNTDVLLARNEGPVLVLTINNPSTRNSIGPEFFQAASNAMRAAAEDPGVGAIVFTGAGGFFCSGGNLHQLATTRDLDTETRYARIGLLHRMILDIRACPKPVITAVEGGAAGAGLSLALAGDLLVAARNAFFSAAYIKAGLTPDGGLTALLAESVPRQALTHMCLTGARVGAERLHALGAVTSLVDAGQAEAEAIELANQLARGPERATGRILGLCRTAHTQNLEEQLDDEARSMVASMVDPEAAEGIAAVLERRDARFAALRSGPEQEFTR</sequence>
<name>A0ABS4XME8_9MICC</name>
<dbReference type="RefSeq" id="WP_210002742.1">
    <property type="nucleotide sequence ID" value="NZ_BAAAJY010000014.1"/>
</dbReference>
<dbReference type="Gene3D" id="1.10.12.10">
    <property type="entry name" value="Lyase 2-enoyl-coa Hydratase, Chain A, domain 2"/>
    <property type="match status" value="1"/>
</dbReference>
<dbReference type="NCBIfam" id="NF005700">
    <property type="entry name" value="PRK07511.1"/>
    <property type="match status" value="1"/>
</dbReference>
<comment type="caution">
    <text evidence="2">The sequence shown here is derived from an EMBL/GenBank/DDBJ whole genome shotgun (WGS) entry which is preliminary data.</text>
</comment>
<dbReference type="Pfam" id="PF00378">
    <property type="entry name" value="ECH_1"/>
    <property type="match status" value="1"/>
</dbReference>
<protein>
    <submittedName>
        <fullName evidence="2">Enoyl-CoA hydratase/carnithine racemase</fullName>
    </submittedName>
</protein>
<dbReference type="PANTHER" id="PTHR43802">
    <property type="entry name" value="ENOYL-COA HYDRATASE"/>
    <property type="match status" value="1"/>
</dbReference>
<dbReference type="InterPro" id="IPR029045">
    <property type="entry name" value="ClpP/crotonase-like_dom_sf"/>
</dbReference>
<dbReference type="CDD" id="cd06558">
    <property type="entry name" value="crotonase-like"/>
    <property type="match status" value="1"/>
</dbReference>
<reference evidence="2 3" key="1">
    <citation type="submission" date="2021-03" db="EMBL/GenBank/DDBJ databases">
        <title>Sequencing the genomes of 1000 actinobacteria strains.</title>
        <authorList>
            <person name="Klenk H.-P."/>
        </authorList>
    </citation>
    <scope>NUCLEOTIDE SEQUENCE [LARGE SCALE GENOMIC DNA]</scope>
    <source>
        <strain evidence="2 3">DSM 15797</strain>
    </source>
</reference>